<proteinExistence type="predicted"/>
<dbReference type="STRING" id="530564.Psta_4635"/>
<dbReference type="AlphaFoldDB" id="D2R7U6"/>
<sequence length="161" mass="17100" precursor="true">MSLSRAPRFSLRVSLLSRASCLAISACWILLGVFCAGCGGDGLILIPVEGTVSFQNQPLTTGSVALVPDLAKGNKSLHHPTGVIDAQGAYKIFTSGRAGAPAGHYRVIVHATESTDDPRLAHPGMPRSLIPTKYSQAKLTPLELEVREEMSPDSLNLRLVP</sequence>
<dbReference type="KEGG" id="psl:Psta_4635"/>
<evidence type="ECO:0000313" key="2">
    <source>
        <dbReference type="Proteomes" id="UP000001887"/>
    </source>
</evidence>
<reference evidence="1 2" key="1">
    <citation type="journal article" date="2009" name="Stand. Genomic Sci.">
        <title>Complete genome sequence of Pirellula staleyi type strain (ATCC 27377).</title>
        <authorList>
            <person name="Clum A."/>
            <person name="Tindall B.J."/>
            <person name="Sikorski J."/>
            <person name="Ivanova N."/>
            <person name="Mavrommatis K."/>
            <person name="Lucas S."/>
            <person name="Glavina del Rio T."/>
            <person name="Nolan M."/>
            <person name="Chen F."/>
            <person name="Tice H."/>
            <person name="Pitluck S."/>
            <person name="Cheng J.F."/>
            <person name="Chertkov O."/>
            <person name="Brettin T."/>
            <person name="Han C."/>
            <person name="Detter J.C."/>
            <person name="Kuske C."/>
            <person name="Bruce D."/>
            <person name="Goodwin L."/>
            <person name="Ovchinikova G."/>
            <person name="Pati A."/>
            <person name="Mikhailova N."/>
            <person name="Chen A."/>
            <person name="Palaniappan K."/>
            <person name="Land M."/>
            <person name="Hauser L."/>
            <person name="Chang Y.J."/>
            <person name="Jeffries C.D."/>
            <person name="Chain P."/>
            <person name="Rohde M."/>
            <person name="Goker M."/>
            <person name="Bristow J."/>
            <person name="Eisen J.A."/>
            <person name="Markowitz V."/>
            <person name="Hugenholtz P."/>
            <person name="Kyrpides N.C."/>
            <person name="Klenk H.P."/>
            <person name="Lapidus A."/>
        </authorList>
    </citation>
    <scope>NUCLEOTIDE SEQUENCE [LARGE SCALE GENOMIC DNA]</scope>
    <source>
        <strain evidence="2">ATCC 27377 / DSM 6068 / ICPB 4128</strain>
    </source>
</reference>
<organism evidence="1 2">
    <name type="scientific">Pirellula staleyi (strain ATCC 27377 / DSM 6068 / ICPB 4128)</name>
    <name type="common">Pirella staleyi</name>
    <dbReference type="NCBI Taxonomy" id="530564"/>
    <lineage>
        <taxon>Bacteria</taxon>
        <taxon>Pseudomonadati</taxon>
        <taxon>Planctomycetota</taxon>
        <taxon>Planctomycetia</taxon>
        <taxon>Pirellulales</taxon>
        <taxon>Pirellulaceae</taxon>
        <taxon>Pirellula</taxon>
    </lineage>
</organism>
<evidence type="ECO:0008006" key="3">
    <source>
        <dbReference type="Google" id="ProtNLM"/>
    </source>
</evidence>
<dbReference type="EMBL" id="CP001848">
    <property type="protein sequence ID" value="ADB19277.1"/>
    <property type="molecule type" value="Genomic_DNA"/>
</dbReference>
<keyword evidence="2" id="KW-1185">Reference proteome</keyword>
<name>D2R7U6_PIRSD</name>
<gene>
    <name evidence="1" type="ordered locus">Psta_4635</name>
</gene>
<protein>
    <recommendedName>
        <fullName evidence="3">Carboxypeptidase regulatory-like domain-containing protein</fullName>
    </recommendedName>
</protein>
<dbReference type="HOGENOM" id="CLU_1642170_0_0_0"/>
<dbReference type="eggNOG" id="ENOG502ZE29">
    <property type="taxonomic scope" value="Bacteria"/>
</dbReference>
<evidence type="ECO:0000313" key="1">
    <source>
        <dbReference type="EMBL" id="ADB19277.1"/>
    </source>
</evidence>
<dbReference type="Proteomes" id="UP000001887">
    <property type="component" value="Chromosome"/>
</dbReference>
<dbReference type="OrthoDB" id="285633at2"/>
<accession>D2R7U6</accession>